<keyword evidence="9 11" id="KW-0472">Membrane</keyword>
<dbReference type="EMBL" id="DNHX01000016">
    <property type="protein sequence ID" value="HAZ29466.1"/>
    <property type="molecule type" value="Genomic_DNA"/>
</dbReference>
<organism evidence="13 14">
    <name type="scientific">candidate division WWE3 bacterium</name>
    <dbReference type="NCBI Taxonomy" id="2053526"/>
    <lineage>
        <taxon>Bacteria</taxon>
        <taxon>Katanobacteria</taxon>
    </lineage>
</organism>
<dbReference type="InterPro" id="IPR025857">
    <property type="entry name" value="MacB_PCD"/>
</dbReference>
<comment type="similarity">
    <text evidence="10">Belongs to the ABC transporter superfamily. Macrolide exporter (TC 3.A.1.122) family.</text>
</comment>
<protein>
    <recommendedName>
        <fullName evidence="12">ABC transporter domain-containing protein</fullName>
    </recommendedName>
</protein>
<dbReference type="GO" id="GO:0016887">
    <property type="term" value="F:ATP hydrolysis activity"/>
    <property type="evidence" value="ECO:0007669"/>
    <property type="project" value="InterPro"/>
</dbReference>
<dbReference type="GO" id="GO:0005524">
    <property type="term" value="F:ATP binding"/>
    <property type="evidence" value="ECO:0007669"/>
    <property type="project" value="UniProtKB-KW"/>
</dbReference>
<dbReference type="GO" id="GO:0022857">
    <property type="term" value="F:transmembrane transporter activity"/>
    <property type="evidence" value="ECO:0007669"/>
    <property type="project" value="TreeGrafter"/>
</dbReference>
<dbReference type="InterPro" id="IPR003838">
    <property type="entry name" value="ABC3_permease_C"/>
</dbReference>
<dbReference type="Gene3D" id="3.40.50.300">
    <property type="entry name" value="P-loop containing nucleotide triphosphate hydrolases"/>
    <property type="match status" value="1"/>
</dbReference>
<evidence type="ECO:0000256" key="5">
    <source>
        <dbReference type="ARBA" id="ARBA00022692"/>
    </source>
</evidence>
<name>A0A351JT46_UNCKA</name>
<keyword evidence="8 11" id="KW-1133">Transmembrane helix</keyword>
<evidence type="ECO:0000256" key="3">
    <source>
        <dbReference type="ARBA" id="ARBA00022475"/>
    </source>
</evidence>
<feature type="transmembrane region" description="Helical" evidence="11">
    <location>
        <begin position="921"/>
        <end position="942"/>
    </location>
</feature>
<keyword evidence="7" id="KW-0067">ATP-binding</keyword>
<evidence type="ECO:0000256" key="6">
    <source>
        <dbReference type="ARBA" id="ARBA00022741"/>
    </source>
</evidence>
<evidence type="ECO:0000256" key="1">
    <source>
        <dbReference type="ARBA" id="ARBA00004429"/>
    </source>
</evidence>
<keyword evidence="6" id="KW-0547">Nucleotide-binding</keyword>
<gene>
    <name evidence="13" type="ORF">DCY43_01775</name>
</gene>
<evidence type="ECO:0000259" key="12">
    <source>
        <dbReference type="PROSITE" id="PS50893"/>
    </source>
</evidence>
<evidence type="ECO:0000256" key="8">
    <source>
        <dbReference type="ARBA" id="ARBA00022989"/>
    </source>
</evidence>
<dbReference type="InterPro" id="IPR003439">
    <property type="entry name" value="ABC_transporter-like_ATP-bd"/>
</dbReference>
<evidence type="ECO:0000313" key="14">
    <source>
        <dbReference type="Proteomes" id="UP000264072"/>
    </source>
</evidence>
<sequence length="959" mass="105292">MDFLEDLGNKTMSEFIFQIQQVSKSFHVATTDVPVLKNISFDVEAKDFVVIFGPSGCGKSTLLHTMLGLEEPTKGKVLFLGKNLYDGVTEDERSDMRKQHAGMVYQQPNWIKALTVVENVAFPLYLLGIERSTAILKAGQMLRNLQLDRFVNYLPSELSSGQQQKVALARALITNPKVIIADEPTGNLDYESGRELMEMLAELNRSGQTIIMVTHDLDYLKYAKTAIRIFDGMFIKRYEGIDGENLKELLHSKRGEEELSSMESNGKKAKFDADDFNDTIGSFTRFKNSTRSLGVNNVKTLGKKLSLPNLLGHFLSQAQKLVSFFILLLIYLANYLINLKSFRKVPPVFFSGYKRIARFLTRRFDNQPNSPSRLDLIDLAVRNMRAKKTRTMVTIGGMMIGIGAIVFLVSIGYGLQQLVVTRVARLDEMRQADIAPQAGGKVKIDDKTLENFKDITAVEMSLPLIAVVGRVNYQNSVSDMAVYGVTTDYLKQSAIKPVQGKIFESNELTTELPTGQVAGVSTESEFAVLGEKIQDVDFAIEPSSWIRVREDASTSARVLGYTKRVEGSSSGEEVWGGTYISEEGAGKAGETEDGKQLGKWLKAPILLWKEQACDPKTQGDCEDGKYVVLRDGDGKQVQTLGYFAKINVTVSSADTKQAQVLGVTTDNTTPSLDWVEIASEAGIVQAPDTKTIELPAGAKKEAVVNRAMLKILGINENEAVGKKFTASFVVVGDLLYDPKEKVESAPAEYSIVGVTPEEKTPVFFVPFTDLRGLGITNYSQVKVVVKDQADLSKVRRQIEAMGYVTRSVSDTVAQINSLFATAKTILALLGMVALAVAALGMFNTLTVSLLERTREVGLMKAMGMKSSEVQELFLTESMLMGFFGGVLGIIAGFAMGKLAGIIVSFFAIFKGIGLVDISYVPVSFVFVIIFLSLLVGIATGIYPAKRATKISALNALRYE</sequence>
<feature type="transmembrane region" description="Helical" evidence="11">
    <location>
        <begin position="882"/>
        <end position="909"/>
    </location>
</feature>
<keyword evidence="4" id="KW-0997">Cell inner membrane</keyword>
<dbReference type="InterPro" id="IPR003593">
    <property type="entry name" value="AAA+_ATPase"/>
</dbReference>
<evidence type="ECO:0000313" key="13">
    <source>
        <dbReference type="EMBL" id="HAZ29466.1"/>
    </source>
</evidence>
<keyword evidence="5 11" id="KW-0812">Transmembrane</keyword>
<feature type="transmembrane region" description="Helical" evidence="11">
    <location>
        <begin position="392"/>
        <end position="415"/>
    </location>
</feature>
<dbReference type="PANTHER" id="PTHR24220:SF86">
    <property type="entry name" value="ABC TRANSPORTER ABCH.1"/>
    <property type="match status" value="1"/>
</dbReference>
<keyword evidence="3" id="KW-1003">Cell membrane</keyword>
<dbReference type="SUPFAM" id="SSF52540">
    <property type="entry name" value="P-loop containing nucleoside triphosphate hydrolases"/>
    <property type="match status" value="1"/>
</dbReference>
<comment type="subcellular location">
    <subcellularLocation>
        <location evidence="1">Cell inner membrane</location>
        <topology evidence="1">Multi-pass membrane protein</topology>
    </subcellularLocation>
</comment>
<dbReference type="SMART" id="SM00382">
    <property type="entry name" value="AAA"/>
    <property type="match status" value="1"/>
</dbReference>
<dbReference type="InterPro" id="IPR015854">
    <property type="entry name" value="ABC_transpr_LolD-like"/>
</dbReference>
<evidence type="ECO:0000256" key="2">
    <source>
        <dbReference type="ARBA" id="ARBA00022448"/>
    </source>
</evidence>
<dbReference type="InterPro" id="IPR017911">
    <property type="entry name" value="MacB-like_ATP-bd"/>
</dbReference>
<evidence type="ECO:0000256" key="10">
    <source>
        <dbReference type="ARBA" id="ARBA00038388"/>
    </source>
</evidence>
<dbReference type="PANTHER" id="PTHR24220">
    <property type="entry name" value="IMPORT ATP-BINDING PROTEIN"/>
    <property type="match status" value="1"/>
</dbReference>
<evidence type="ECO:0000256" key="9">
    <source>
        <dbReference type="ARBA" id="ARBA00023136"/>
    </source>
</evidence>
<dbReference type="Pfam" id="PF12704">
    <property type="entry name" value="MacB_PCD"/>
    <property type="match status" value="1"/>
</dbReference>
<keyword evidence="2" id="KW-0813">Transport</keyword>
<feature type="domain" description="ABC transporter" evidence="12">
    <location>
        <begin position="17"/>
        <end position="263"/>
    </location>
</feature>
<dbReference type="AlphaFoldDB" id="A0A351JT46"/>
<dbReference type="CDD" id="cd03255">
    <property type="entry name" value="ABC_MJ0796_LolCDE_FtsE"/>
    <property type="match status" value="1"/>
</dbReference>
<proteinExistence type="inferred from homology"/>
<reference evidence="13 14" key="1">
    <citation type="journal article" date="2018" name="Nat. Biotechnol.">
        <title>A standardized bacterial taxonomy based on genome phylogeny substantially revises the tree of life.</title>
        <authorList>
            <person name="Parks D.H."/>
            <person name="Chuvochina M."/>
            <person name="Waite D.W."/>
            <person name="Rinke C."/>
            <person name="Skarshewski A."/>
            <person name="Chaumeil P.A."/>
            <person name="Hugenholtz P."/>
        </authorList>
    </citation>
    <scope>NUCLEOTIDE SEQUENCE [LARGE SCALE GENOMIC DNA]</scope>
    <source>
        <strain evidence="13">UBA10185</strain>
    </source>
</reference>
<feature type="transmembrane region" description="Helical" evidence="11">
    <location>
        <begin position="825"/>
        <end position="850"/>
    </location>
</feature>
<feature type="transmembrane region" description="Helical" evidence="11">
    <location>
        <begin position="321"/>
        <end position="337"/>
    </location>
</feature>
<evidence type="ECO:0000256" key="7">
    <source>
        <dbReference type="ARBA" id="ARBA00022840"/>
    </source>
</evidence>
<comment type="caution">
    <text evidence="13">The sequence shown here is derived from an EMBL/GenBank/DDBJ whole genome shotgun (WGS) entry which is preliminary data.</text>
</comment>
<dbReference type="InterPro" id="IPR027417">
    <property type="entry name" value="P-loop_NTPase"/>
</dbReference>
<dbReference type="PROSITE" id="PS00211">
    <property type="entry name" value="ABC_TRANSPORTER_1"/>
    <property type="match status" value="1"/>
</dbReference>
<evidence type="ECO:0000256" key="4">
    <source>
        <dbReference type="ARBA" id="ARBA00022519"/>
    </source>
</evidence>
<dbReference type="Pfam" id="PF00005">
    <property type="entry name" value="ABC_tran"/>
    <property type="match status" value="1"/>
</dbReference>
<dbReference type="Proteomes" id="UP000264072">
    <property type="component" value="Unassembled WGS sequence"/>
</dbReference>
<evidence type="ECO:0000256" key="11">
    <source>
        <dbReference type="SAM" id="Phobius"/>
    </source>
</evidence>
<accession>A0A351JT46</accession>
<dbReference type="PROSITE" id="PS50893">
    <property type="entry name" value="ABC_TRANSPORTER_2"/>
    <property type="match status" value="1"/>
</dbReference>
<dbReference type="GO" id="GO:0005886">
    <property type="term" value="C:plasma membrane"/>
    <property type="evidence" value="ECO:0007669"/>
    <property type="project" value="UniProtKB-SubCell"/>
</dbReference>
<dbReference type="Pfam" id="PF02687">
    <property type="entry name" value="FtsX"/>
    <property type="match status" value="1"/>
</dbReference>
<dbReference type="InterPro" id="IPR017871">
    <property type="entry name" value="ABC_transporter-like_CS"/>
</dbReference>